<accession>A0A319F370</accession>
<gene>
    <name evidence="3" type="ORF">BO71DRAFT_369178</name>
</gene>
<feature type="non-terminal residue" evidence="3">
    <location>
        <position position="336"/>
    </location>
</feature>
<evidence type="ECO:0000256" key="1">
    <source>
        <dbReference type="SAM" id="MobiDB-lite"/>
    </source>
</evidence>
<feature type="domain" description="BOD1/SHG1" evidence="2">
    <location>
        <begin position="43"/>
        <end position="144"/>
    </location>
</feature>
<evidence type="ECO:0000313" key="3">
    <source>
        <dbReference type="EMBL" id="PYH99312.1"/>
    </source>
</evidence>
<dbReference type="PANTHER" id="PTHR28034:SF1">
    <property type="entry name" value="NUCLEOMORPHIN"/>
    <property type="match status" value="1"/>
</dbReference>
<proteinExistence type="predicted"/>
<dbReference type="PANTHER" id="PTHR28034">
    <property type="entry name" value="SET1 COMPLEX COMPONENT SHG1"/>
    <property type="match status" value="1"/>
</dbReference>
<protein>
    <recommendedName>
        <fullName evidence="2">BOD1/SHG1 domain-containing protein</fullName>
    </recommendedName>
</protein>
<dbReference type="Pfam" id="PF05205">
    <property type="entry name" value="COMPASS-Shg1"/>
    <property type="match status" value="1"/>
</dbReference>
<dbReference type="VEuPathDB" id="FungiDB:BO71DRAFT_369178"/>
<name>A0A319F370_9EURO</name>
<feature type="region of interest" description="Disordered" evidence="1">
    <location>
        <begin position="180"/>
        <end position="301"/>
    </location>
</feature>
<dbReference type="EMBL" id="KZ825803">
    <property type="protein sequence ID" value="PYH99312.1"/>
    <property type="molecule type" value="Genomic_DNA"/>
</dbReference>
<sequence>MADGLLAAGVKRPSLDLESLQRKKFKTDELPLSAAQHTAIENLLHSFKKRGGFDTIRKKIWSEFHDGEGKVEFTNLLVELAEKEIDREPGLLSRGRGKAATLIEGAVDRSDVYKSVEHALDALASNHLPAILDLVREIRRDDIGEERANQEEKAGNKTDEDYDLEVKAKRDLREEAWQEEVRKQQEAEEEEARKKAEEDRKRRELERQKEEEERARRRERDEQRREEQRKLDEQQEKERQERYERRRREDRERFRDWRDPSRTRDRDSDRDRDRDRDRFRFRDRSQGHRSDPPPVDEKTLEETALLMLLKEGEELAAKARQKPEFDFEEAEAIENG</sequence>
<dbReference type="InterPro" id="IPR055264">
    <property type="entry name" value="BOD1/SHG1_dom"/>
</dbReference>
<evidence type="ECO:0000313" key="4">
    <source>
        <dbReference type="Proteomes" id="UP000247810"/>
    </source>
</evidence>
<dbReference type="AlphaFoldDB" id="A0A319F370"/>
<reference evidence="3 4" key="1">
    <citation type="submission" date="2018-02" db="EMBL/GenBank/DDBJ databases">
        <title>The genomes of Aspergillus section Nigri reveals drivers in fungal speciation.</title>
        <authorList>
            <consortium name="DOE Joint Genome Institute"/>
            <person name="Vesth T.C."/>
            <person name="Nybo J."/>
            <person name="Theobald S."/>
            <person name="Brandl J."/>
            <person name="Frisvad J.C."/>
            <person name="Nielsen K.F."/>
            <person name="Lyhne E.K."/>
            <person name="Kogle M.E."/>
            <person name="Kuo A."/>
            <person name="Riley R."/>
            <person name="Clum A."/>
            <person name="Nolan M."/>
            <person name="Lipzen A."/>
            <person name="Salamov A."/>
            <person name="Henrissat B."/>
            <person name="Wiebenga A."/>
            <person name="De vries R.P."/>
            <person name="Grigoriev I.V."/>
            <person name="Mortensen U.H."/>
            <person name="Andersen M.R."/>
            <person name="Baker S.E."/>
        </authorList>
    </citation>
    <scope>NUCLEOTIDE SEQUENCE [LARGE SCALE GENOMIC DNA]</scope>
    <source>
        <strain evidence="3 4">CBS 707.79</strain>
    </source>
</reference>
<organism evidence="3 4">
    <name type="scientific">Aspergillus ellipticus CBS 707.79</name>
    <dbReference type="NCBI Taxonomy" id="1448320"/>
    <lineage>
        <taxon>Eukaryota</taxon>
        <taxon>Fungi</taxon>
        <taxon>Dikarya</taxon>
        <taxon>Ascomycota</taxon>
        <taxon>Pezizomycotina</taxon>
        <taxon>Eurotiomycetes</taxon>
        <taxon>Eurotiomycetidae</taxon>
        <taxon>Eurotiales</taxon>
        <taxon>Aspergillaceae</taxon>
        <taxon>Aspergillus</taxon>
        <taxon>Aspergillus subgen. Circumdati</taxon>
    </lineage>
</organism>
<dbReference type="STRING" id="1448320.A0A319F370"/>
<keyword evidence="4" id="KW-1185">Reference proteome</keyword>
<dbReference type="OrthoDB" id="5579731at2759"/>
<evidence type="ECO:0000259" key="2">
    <source>
        <dbReference type="Pfam" id="PF05205"/>
    </source>
</evidence>
<dbReference type="Proteomes" id="UP000247810">
    <property type="component" value="Unassembled WGS sequence"/>
</dbReference>